<accession>A0A1B9G0G0</accession>
<dbReference type="GO" id="GO:0048312">
    <property type="term" value="P:intracellular distribution of mitochondria"/>
    <property type="evidence" value="ECO:0007669"/>
    <property type="project" value="TreeGrafter"/>
</dbReference>
<dbReference type="KEGG" id="kbi:30210359"/>
<reference evidence="4" key="4">
    <citation type="submission" date="2024-02" db="EMBL/GenBank/DDBJ databases">
        <title>Comparative genomics of Cryptococcus and Kwoniella reveals pathogenesis evolution and contrasting modes of karyotype evolution via chromosome fusion or intercentromeric recombination.</title>
        <authorList>
            <person name="Coelho M.A."/>
            <person name="David-Palma M."/>
            <person name="Shea T."/>
            <person name="Bowers K."/>
            <person name="McGinley-Smith S."/>
            <person name="Mohammad A.W."/>
            <person name="Gnirke A."/>
            <person name="Yurkov A.M."/>
            <person name="Nowrousian M."/>
            <person name="Sun S."/>
            <person name="Cuomo C.A."/>
            <person name="Heitman J."/>
        </authorList>
    </citation>
    <scope>NUCLEOTIDE SEQUENCE</scope>
    <source>
        <strain evidence="4">CBS 10118</strain>
    </source>
</reference>
<proteinExistence type="predicted"/>
<reference evidence="3" key="1">
    <citation type="submission" date="2013-07" db="EMBL/GenBank/DDBJ databases">
        <title>The Genome Sequence of Cryptococcus bestiolae CBS10118.</title>
        <authorList>
            <consortium name="The Broad Institute Genome Sequencing Platform"/>
            <person name="Cuomo C."/>
            <person name="Litvintseva A."/>
            <person name="Chen Y."/>
            <person name="Heitman J."/>
            <person name="Sun S."/>
            <person name="Springer D."/>
            <person name="Dromer F."/>
            <person name="Young S.K."/>
            <person name="Zeng Q."/>
            <person name="Gargeya S."/>
            <person name="Fitzgerald M."/>
            <person name="Abouelleil A."/>
            <person name="Alvarado L."/>
            <person name="Berlin A.M."/>
            <person name="Chapman S.B."/>
            <person name="Dewar J."/>
            <person name="Goldberg J."/>
            <person name="Griggs A."/>
            <person name="Gujja S."/>
            <person name="Hansen M."/>
            <person name="Howarth C."/>
            <person name="Imamovic A."/>
            <person name="Larimer J."/>
            <person name="McCowan C."/>
            <person name="Murphy C."/>
            <person name="Pearson M."/>
            <person name="Priest M."/>
            <person name="Roberts A."/>
            <person name="Saif S."/>
            <person name="Shea T."/>
            <person name="Sykes S."/>
            <person name="Wortman J."/>
            <person name="Nusbaum C."/>
            <person name="Birren B."/>
        </authorList>
    </citation>
    <scope>NUCLEOTIDE SEQUENCE [LARGE SCALE GENOMIC DNA]</scope>
    <source>
        <strain evidence="3">CBS 10118</strain>
    </source>
</reference>
<reference evidence="4" key="2">
    <citation type="submission" date="2013-07" db="EMBL/GenBank/DDBJ databases">
        <authorList>
            <consortium name="The Broad Institute Genome Sequencing Platform"/>
            <person name="Cuomo C."/>
            <person name="Litvintseva A."/>
            <person name="Chen Y."/>
            <person name="Heitman J."/>
            <person name="Sun S."/>
            <person name="Springer D."/>
            <person name="Dromer F."/>
            <person name="Young S.K."/>
            <person name="Zeng Q."/>
            <person name="Gargeya S."/>
            <person name="Fitzgerald M."/>
            <person name="Abouelleil A."/>
            <person name="Alvarado L."/>
            <person name="Berlin A.M."/>
            <person name="Chapman S.B."/>
            <person name="Dewar J."/>
            <person name="Goldberg J."/>
            <person name="Griggs A."/>
            <person name="Gujja S."/>
            <person name="Hansen M."/>
            <person name="Howarth C."/>
            <person name="Imamovic A."/>
            <person name="Larimer J."/>
            <person name="McCowan C."/>
            <person name="Murphy C."/>
            <person name="Pearson M."/>
            <person name="Priest M."/>
            <person name="Roberts A."/>
            <person name="Saif S."/>
            <person name="Shea T."/>
            <person name="Sykes S."/>
            <person name="Wortman J."/>
            <person name="Nusbaum C."/>
            <person name="Birren B."/>
        </authorList>
    </citation>
    <scope>NUCLEOTIDE SEQUENCE</scope>
    <source>
        <strain evidence="4">CBS 10118</strain>
    </source>
</reference>
<dbReference type="InterPro" id="IPR045063">
    <property type="entry name" value="Dynamin_N"/>
</dbReference>
<feature type="compositionally biased region" description="Low complexity" evidence="1">
    <location>
        <begin position="51"/>
        <end position="66"/>
    </location>
</feature>
<evidence type="ECO:0000313" key="4">
    <source>
        <dbReference type="EMBL" id="WVW84739.1"/>
    </source>
</evidence>
<dbReference type="GO" id="GO:0003924">
    <property type="term" value="F:GTPase activity"/>
    <property type="evidence" value="ECO:0007669"/>
    <property type="project" value="TreeGrafter"/>
</dbReference>
<feature type="domain" description="Dynamin N-terminal" evidence="2">
    <location>
        <begin position="111"/>
        <end position="311"/>
    </location>
</feature>
<dbReference type="PRINTS" id="PR00195">
    <property type="entry name" value="DYNAMIN"/>
</dbReference>
<keyword evidence="5" id="KW-1185">Reference proteome</keyword>
<dbReference type="InterPro" id="IPR022812">
    <property type="entry name" value="Dynamin"/>
</dbReference>
<dbReference type="InterPro" id="IPR027417">
    <property type="entry name" value="P-loop_NTPase"/>
</dbReference>
<dbReference type="GeneID" id="30210359"/>
<dbReference type="GO" id="GO:0005739">
    <property type="term" value="C:mitochondrion"/>
    <property type="evidence" value="ECO:0007669"/>
    <property type="project" value="TreeGrafter"/>
</dbReference>
<feature type="compositionally biased region" description="Low complexity" evidence="1">
    <location>
        <begin position="660"/>
        <end position="673"/>
    </location>
</feature>
<dbReference type="GO" id="GO:0016020">
    <property type="term" value="C:membrane"/>
    <property type="evidence" value="ECO:0007669"/>
    <property type="project" value="TreeGrafter"/>
</dbReference>
<dbReference type="EMBL" id="KI894022">
    <property type="protein sequence ID" value="OCF24500.1"/>
    <property type="molecule type" value="Genomic_DNA"/>
</dbReference>
<gene>
    <name evidence="3" type="ORF">I302_05960</name>
    <name evidence="4" type="ORF">I302_106774</name>
</gene>
<dbReference type="EMBL" id="CP144545">
    <property type="protein sequence ID" value="WVW84739.1"/>
    <property type="molecule type" value="Genomic_DNA"/>
</dbReference>
<evidence type="ECO:0000259" key="2">
    <source>
        <dbReference type="Pfam" id="PF00350"/>
    </source>
</evidence>
<evidence type="ECO:0000256" key="1">
    <source>
        <dbReference type="SAM" id="MobiDB-lite"/>
    </source>
</evidence>
<dbReference type="Pfam" id="PF00350">
    <property type="entry name" value="Dynamin_N"/>
    <property type="match status" value="1"/>
</dbReference>
<dbReference type="RefSeq" id="XP_019045570.1">
    <property type="nucleotide sequence ID" value="XM_019192573.1"/>
</dbReference>
<dbReference type="GO" id="GO:0005874">
    <property type="term" value="C:microtubule"/>
    <property type="evidence" value="ECO:0007669"/>
    <property type="project" value="TreeGrafter"/>
</dbReference>
<dbReference type="GO" id="GO:0016559">
    <property type="term" value="P:peroxisome fission"/>
    <property type="evidence" value="ECO:0007669"/>
    <property type="project" value="TreeGrafter"/>
</dbReference>
<feature type="region of interest" description="Disordered" evidence="1">
    <location>
        <begin position="1"/>
        <end position="76"/>
    </location>
</feature>
<dbReference type="OrthoDB" id="5061070at2759"/>
<feature type="compositionally biased region" description="Polar residues" evidence="1">
    <location>
        <begin position="1"/>
        <end position="19"/>
    </location>
</feature>
<sequence>MKTSTLPSIPQTPTPSTGSKEVLDVFRQRKKHTPLGAYPTPQSSLDLSSPLGNGSTTLLTRTNTSSINGGDTDEDPFQVGEGEINNFLKIHDQLARLFPNEKQVSVPRLCALGGQSAGKSSLFSGVSDTPLYCASGRATCCPHLIRLRSQSRVLKVDIFVQVTNTRTDTTNVLPFALDLGETDQIARLLPLASDEARRADGGYNIVRPWSALQSLSEDQRKSDESTWADVTSNVVIINISGFNLPNFDIEDLPGLHGNPLIEISDRISQQQNIIVLCLAGTGQEPSTDNREIQLAMKYDPTGERTIGVITRADAIEVIPGDLSPFVEYFNGQTDDLGGFNPQWGWWPLRLRSSEERRNGISLKEVRNRENLLFSTEDWLDIQDKAGRKFGIGELEKKLEEVFRMKVEENIVQLKKTLRGLIKSHSEWLIQNPTMDNPVAALHDNVIYRFHKTLKTRIERSNSSGKLVDLQQNLETDMQNLVPEFVPYLENQLGEGDTYKSFCEENKLSVMKEDIVYLDVLAEMIKGVSNRREPGVIETQSIVQSFIDKYSSKWRELVVQHIDALWNEVTGIQNLAIQEICGDNIPLREEVSAKLEDLIASLKEDSLSFLDHMSKIITSPFSHSGRGYSSEYQDALKAATKGYSAFLKSPNADHHHRRARSSSSTPSEVNSSVPSLGADMYTELEREQCTALQAKITVLIMNRSLQFSTSIGEHAQECVMEYIEKVTPTLRKKMGLDEVVENVRKRAGDIFESDKKKKKEREDKVREMKKLNEIRQHLENIVEM</sequence>
<dbReference type="SUPFAM" id="SSF52540">
    <property type="entry name" value="P-loop containing nucleoside triphosphate hydrolases"/>
    <property type="match status" value="1"/>
</dbReference>
<dbReference type="VEuPathDB" id="FungiDB:I302_05960"/>
<evidence type="ECO:0000313" key="5">
    <source>
        <dbReference type="Proteomes" id="UP000092730"/>
    </source>
</evidence>
<dbReference type="PANTHER" id="PTHR11566">
    <property type="entry name" value="DYNAMIN"/>
    <property type="match status" value="1"/>
</dbReference>
<name>A0A1B9G0G0_9TREE</name>
<dbReference type="Proteomes" id="UP000092730">
    <property type="component" value="Chromosome 5"/>
</dbReference>
<dbReference type="Gene3D" id="3.40.50.300">
    <property type="entry name" value="P-loop containing nucleotide triphosphate hydrolases"/>
    <property type="match status" value="1"/>
</dbReference>
<dbReference type="GO" id="GO:0008017">
    <property type="term" value="F:microtubule binding"/>
    <property type="evidence" value="ECO:0007669"/>
    <property type="project" value="TreeGrafter"/>
</dbReference>
<dbReference type="GO" id="GO:0000266">
    <property type="term" value="P:mitochondrial fission"/>
    <property type="evidence" value="ECO:0007669"/>
    <property type="project" value="TreeGrafter"/>
</dbReference>
<protein>
    <recommendedName>
        <fullName evidence="2">Dynamin N-terminal domain-containing protein</fullName>
    </recommendedName>
</protein>
<dbReference type="AlphaFoldDB" id="A0A1B9G0G0"/>
<feature type="region of interest" description="Disordered" evidence="1">
    <location>
        <begin position="648"/>
        <end position="673"/>
    </location>
</feature>
<dbReference type="GO" id="GO:0006897">
    <property type="term" value="P:endocytosis"/>
    <property type="evidence" value="ECO:0007669"/>
    <property type="project" value="TreeGrafter"/>
</dbReference>
<dbReference type="STRING" id="1296100.A0A1B9G0G0"/>
<dbReference type="PANTHER" id="PTHR11566:SF21">
    <property type="entry name" value="DYNAMIN RELATED PROTEIN 1, ISOFORM A"/>
    <property type="match status" value="1"/>
</dbReference>
<reference evidence="3" key="3">
    <citation type="submission" date="2014-01" db="EMBL/GenBank/DDBJ databases">
        <title>Evolution of pathogenesis and genome organization in the Tremellales.</title>
        <authorList>
            <person name="Cuomo C."/>
            <person name="Litvintseva A."/>
            <person name="Heitman J."/>
            <person name="Chen Y."/>
            <person name="Sun S."/>
            <person name="Springer D."/>
            <person name="Dromer F."/>
            <person name="Young S."/>
            <person name="Zeng Q."/>
            <person name="Chapman S."/>
            <person name="Gujja S."/>
            <person name="Saif S."/>
            <person name="Birren B."/>
        </authorList>
    </citation>
    <scope>NUCLEOTIDE SEQUENCE</scope>
    <source>
        <strain evidence="3">CBS 10118</strain>
    </source>
</reference>
<organism evidence="3">
    <name type="scientific">Kwoniella bestiolae CBS 10118</name>
    <dbReference type="NCBI Taxonomy" id="1296100"/>
    <lineage>
        <taxon>Eukaryota</taxon>
        <taxon>Fungi</taxon>
        <taxon>Dikarya</taxon>
        <taxon>Basidiomycota</taxon>
        <taxon>Agaricomycotina</taxon>
        <taxon>Tremellomycetes</taxon>
        <taxon>Tremellales</taxon>
        <taxon>Cryptococcaceae</taxon>
        <taxon>Kwoniella</taxon>
    </lineage>
</organism>
<evidence type="ECO:0000313" key="3">
    <source>
        <dbReference type="EMBL" id="OCF24500.1"/>
    </source>
</evidence>